<sequence>MLGEIFALLKLIFMAIKGNVLLGIPLYAFIIPIVLAIGIIIYYRRKKKREKKNQYNHPAKVAGWFIF</sequence>
<accession>A0A917EPF0</accession>
<dbReference type="EMBL" id="BMFK01000001">
    <property type="protein sequence ID" value="GGE68296.1"/>
    <property type="molecule type" value="Genomic_DNA"/>
</dbReference>
<evidence type="ECO:0000256" key="1">
    <source>
        <dbReference type="SAM" id="Phobius"/>
    </source>
</evidence>
<reference evidence="2" key="1">
    <citation type="journal article" date="2014" name="Int. J. Syst. Evol. Microbiol.">
        <title>Complete genome sequence of Corynebacterium casei LMG S-19264T (=DSM 44701T), isolated from a smear-ripened cheese.</title>
        <authorList>
            <consortium name="US DOE Joint Genome Institute (JGI-PGF)"/>
            <person name="Walter F."/>
            <person name="Albersmeier A."/>
            <person name="Kalinowski J."/>
            <person name="Ruckert C."/>
        </authorList>
    </citation>
    <scope>NUCLEOTIDE SEQUENCE</scope>
    <source>
        <strain evidence="2">CGMCC 1.12698</strain>
    </source>
</reference>
<keyword evidence="1" id="KW-0472">Membrane</keyword>
<comment type="caution">
    <text evidence="2">The sequence shown here is derived from an EMBL/GenBank/DDBJ whole genome shotgun (WGS) entry which is preliminary data.</text>
</comment>
<evidence type="ECO:0000313" key="2">
    <source>
        <dbReference type="EMBL" id="GGE68296.1"/>
    </source>
</evidence>
<name>A0A917EPF0_9BACI</name>
<reference evidence="2" key="2">
    <citation type="submission" date="2020-09" db="EMBL/GenBank/DDBJ databases">
        <authorList>
            <person name="Sun Q."/>
            <person name="Zhou Y."/>
        </authorList>
    </citation>
    <scope>NUCLEOTIDE SEQUENCE</scope>
    <source>
        <strain evidence="2">CGMCC 1.12698</strain>
    </source>
</reference>
<dbReference type="Proteomes" id="UP000605259">
    <property type="component" value="Unassembled WGS sequence"/>
</dbReference>
<dbReference type="RefSeq" id="WP_188388023.1">
    <property type="nucleotide sequence ID" value="NZ_BMFK01000001.1"/>
</dbReference>
<keyword evidence="3" id="KW-1185">Reference proteome</keyword>
<proteinExistence type="predicted"/>
<protein>
    <submittedName>
        <fullName evidence="2">Uncharacterized protein</fullName>
    </submittedName>
</protein>
<organism evidence="2 3">
    <name type="scientific">Priestia taiwanensis</name>
    <dbReference type="NCBI Taxonomy" id="1347902"/>
    <lineage>
        <taxon>Bacteria</taxon>
        <taxon>Bacillati</taxon>
        <taxon>Bacillota</taxon>
        <taxon>Bacilli</taxon>
        <taxon>Bacillales</taxon>
        <taxon>Bacillaceae</taxon>
        <taxon>Priestia</taxon>
    </lineage>
</organism>
<evidence type="ECO:0000313" key="3">
    <source>
        <dbReference type="Proteomes" id="UP000605259"/>
    </source>
</evidence>
<dbReference type="AlphaFoldDB" id="A0A917EPF0"/>
<gene>
    <name evidence="2" type="ORF">GCM10007140_17950</name>
</gene>
<keyword evidence="1" id="KW-1133">Transmembrane helix</keyword>
<keyword evidence="1" id="KW-0812">Transmembrane</keyword>
<feature type="transmembrane region" description="Helical" evidence="1">
    <location>
        <begin position="20"/>
        <end position="43"/>
    </location>
</feature>